<comment type="caution">
    <text evidence="1">The sequence shown here is derived from an EMBL/GenBank/DDBJ whole genome shotgun (WGS) entry which is preliminary data.</text>
</comment>
<gene>
    <name evidence="1" type="ORF">J5Y10_15110</name>
</gene>
<dbReference type="RefSeq" id="WP_209374847.1">
    <property type="nucleotide sequence ID" value="NZ_JAGIZA010000008.1"/>
</dbReference>
<protein>
    <submittedName>
        <fullName evidence="1">Uncharacterized protein</fullName>
    </submittedName>
</protein>
<dbReference type="EMBL" id="JAGIZA010000008">
    <property type="protein sequence ID" value="MBP0494113.1"/>
    <property type="molecule type" value="Genomic_DNA"/>
</dbReference>
<feature type="non-terminal residue" evidence="1">
    <location>
        <position position="123"/>
    </location>
</feature>
<accession>A0A940S8F1</accession>
<evidence type="ECO:0000313" key="1">
    <source>
        <dbReference type="EMBL" id="MBP0494113.1"/>
    </source>
</evidence>
<proteinExistence type="predicted"/>
<dbReference type="AlphaFoldDB" id="A0A940S8F1"/>
<sequence>MRLVSLVYENVGQGRLDGGTATFGQVFARGELPSGTGLVETIKGSISAVQMDVKTTYDDGSVKMAVLSAVRPDLKAGASVEAVLSTGPVSTAPALDLSSALSGHSFAVSLTPSSGVARSIDVL</sequence>
<reference evidence="1" key="1">
    <citation type="submission" date="2021-03" db="EMBL/GenBank/DDBJ databases">
        <authorList>
            <person name="So Y."/>
        </authorList>
    </citation>
    <scope>NUCLEOTIDE SEQUENCE</scope>
    <source>
        <strain evidence="1">SG15</strain>
    </source>
</reference>
<name>A0A940S8F1_9PROT</name>
<dbReference type="Proteomes" id="UP000677537">
    <property type="component" value="Unassembled WGS sequence"/>
</dbReference>
<organism evidence="1 2">
    <name type="scientific">Roseomonas indoligenes</name>
    <dbReference type="NCBI Taxonomy" id="2820811"/>
    <lineage>
        <taxon>Bacteria</taxon>
        <taxon>Pseudomonadati</taxon>
        <taxon>Pseudomonadota</taxon>
        <taxon>Alphaproteobacteria</taxon>
        <taxon>Acetobacterales</taxon>
        <taxon>Roseomonadaceae</taxon>
        <taxon>Roseomonas</taxon>
    </lineage>
</organism>
<evidence type="ECO:0000313" key="2">
    <source>
        <dbReference type="Proteomes" id="UP000677537"/>
    </source>
</evidence>
<keyword evidence="2" id="KW-1185">Reference proteome</keyword>